<name>T1KWL1_TETUR</name>
<evidence type="ECO:0000313" key="2">
    <source>
        <dbReference type="EnsemblMetazoa" id="tetur24g02020.1"/>
    </source>
</evidence>
<dbReference type="HOGENOM" id="CLU_3427062_0_0_1"/>
<dbReference type="AlphaFoldDB" id="T1KWL1"/>
<keyword evidence="3" id="KW-1185">Reference proteome</keyword>
<accession>T1KWL1</accession>
<proteinExistence type="predicted"/>
<sequence length="21" mass="2428">MIHVSSNWKDSIKKPKDTSLI</sequence>
<dbReference type="EMBL" id="CAEY01000644">
    <property type="status" value="NOT_ANNOTATED_CDS"/>
    <property type="molecule type" value="Genomic_DNA"/>
</dbReference>
<feature type="region of interest" description="Disordered" evidence="1">
    <location>
        <begin position="1"/>
        <end position="21"/>
    </location>
</feature>
<reference evidence="2" key="2">
    <citation type="submission" date="2015-06" db="UniProtKB">
        <authorList>
            <consortium name="EnsemblMetazoa"/>
        </authorList>
    </citation>
    <scope>IDENTIFICATION</scope>
</reference>
<reference evidence="3" key="1">
    <citation type="submission" date="2011-08" db="EMBL/GenBank/DDBJ databases">
        <authorList>
            <person name="Rombauts S."/>
        </authorList>
    </citation>
    <scope>NUCLEOTIDE SEQUENCE</scope>
    <source>
        <strain evidence="3">London</strain>
    </source>
</reference>
<feature type="compositionally biased region" description="Basic and acidic residues" evidence="1">
    <location>
        <begin position="10"/>
        <end position="21"/>
    </location>
</feature>
<protein>
    <submittedName>
        <fullName evidence="2">Uncharacterized protein</fullName>
    </submittedName>
</protein>
<organism evidence="2 3">
    <name type="scientific">Tetranychus urticae</name>
    <name type="common">Two-spotted spider mite</name>
    <dbReference type="NCBI Taxonomy" id="32264"/>
    <lineage>
        <taxon>Eukaryota</taxon>
        <taxon>Metazoa</taxon>
        <taxon>Ecdysozoa</taxon>
        <taxon>Arthropoda</taxon>
        <taxon>Chelicerata</taxon>
        <taxon>Arachnida</taxon>
        <taxon>Acari</taxon>
        <taxon>Acariformes</taxon>
        <taxon>Trombidiformes</taxon>
        <taxon>Prostigmata</taxon>
        <taxon>Eleutherengona</taxon>
        <taxon>Raphignathae</taxon>
        <taxon>Tetranychoidea</taxon>
        <taxon>Tetranychidae</taxon>
        <taxon>Tetranychus</taxon>
    </lineage>
</organism>
<evidence type="ECO:0000256" key="1">
    <source>
        <dbReference type="SAM" id="MobiDB-lite"/>
    </source>
</evidence>
<dbReference type="EnsemblMetazoa" id="tetur24g02020.1">
    <property type="protein sequence ID" value="tetur24g02020.1"/>
    <property type="gene ID" value="tetur24g02020"/>
</dbReference>
<evidence type="ECO:0000313" key="3">
    <source>
        <dbReference type="Proteomes" id="UP000015104"/>
    </source>
</evidence>
<dbReference type="Proteomes" id="UP000015104">
    <property type="component" value="Unassembled WGS sequence"/>
</dbReference>